<dbReference type="EMBL" id="JARRAG010000002">
    <property type="protein sequence ID" value="MDG3004381.1"/>
    <property type="molecule type" value="Genomic_DNA"/>
</dbReference>
<comment type="caution">
    <text evidence="2">The sequence shown here is derived from an EMBL/GenBank/DDBJ whole genome shotgun (WGS) entry which is preliminary data.</text>
</comment>
<name>A0ABT6F9W6_9BACT</name>
<accession>A0ABT6F9W6</accession>
<dbReference type="RefSeq" id="WP_277860739.1">
    <property type="nucleotide sequence ID" value="NZ_JARRAG010000002.1"/>
</dbReference>
<proteinExistence type="predicted"/>
<protein>
    <submittedName>
        <fullName evidence="2">Uncharacterized protein</fullName>
    </submittedName>
</protein>
<feature type="region of interest" description="Disordered" evidence="1">
    <location>
        <begin position="1"/>
        <end position="24"/>
    </location>
</feature>
<evidence type="ECO:0000313" key="3">
    <source>
        <dbReference type="Proteomes" id="UP001216907"/>
    </source>
</evidence>
<sequence length="49" mass="5871">MLVALYRDPADDRSERRRQRPPAQQAIRPLRLMLRWFPGRWFVFAGDSA</sequence>
<evidence type="ECO:0000256" key="1">
    <source>
        <dbReference type="SAM" id="MobiDB-lite"/>
    </source>
</evidence>
<evidence type="ECO:0000313" key="2">
    <source>
        <dbReference type="EMBL" id="MDG3004381.1"/>
    </source>
</evidence>
<dbReference type="Proteomes" id="UP001216907">
    <property type="component" value="Unassembled WGS sequence"/>
</dbReference>
<keyword evidence="3" id="KW-1185">Reference proteome</keyword>
<reference evidence="2 3" key="1">
    <citation type="submission" date="2023-03" db="EMBL/GenBank/DDBJ databases">
        <title>Paludisphaera mucosa sp. nov. a novel planctomycete from northern fen.</title>
        <authorList>
            <person name="Ivanova A."/>
        </authorList>
    </citation>
    <scope>NUCLEOTIDE SEQUENCE [LARGE SCALE GENOMIC DNA]</scope>
    <source>
        <strain evidence="2 3">Pla2</strain>
    </source>
</reference>
<gene>
    <name evidence="2" type="ORF">PZE19_11395</name>
</gene>
<organism evidence="2 3">
    <name type="scientific">Paludisphaera mucosa</name>
    <dbReference type="NCBI Taxonomy" id="3030827"/>
    <lineage>
        <taxon>Bacteria</taxon>
        <taxon>Pseudomonadati</taxon>
        <taxon>Planctomycetota</taxon>
        <taxon>Planctomycetia</taxon>
        <taxon>Isosphaerales</taxon>
        <taxon>Isosphaeraceae</taxon>
        <taxon>Paludisphaera</taxon>
    </lineage>
</organism>